<accession>A0A9J6DC84</accession>
<reference evidence="2" key="1">
    <citation type="journal article" date="2020" name="Cell">
        <title>Large-Scale Comparative Analyses of Tick Genomes Elucidate Their Genetic Diversity and Vector Capacities.</title>
        <authorList>
            <consortium name="Tick Genome and Microbiome Consortium (TIGMIC)"/>
            <person name="Jia N."/>
            <person name="Wang J."/>
            <person name="Shi W."/>
            <person name="Du L."/>
            <person name="Sun Y."/>
            <person name="Zhan W."/>
            <person name="Jiang J.F."/>
            <person name="Wang Q."/>
            <person name="Zhang B."/>
            <person name="Ji P."/>
            <person name="Bell-Sakyi L."/>
            <person name="Cui X.M."/>
            <person name="Yuan T.T."/>
            <person name="Jiang B.G."/>
            <person name="Yang W.F."/>
            <person name="Lam T.T."/>
            <person name="Chang Q.C."/>
            <person name="Ding S.J."/>
            <person name="Wang X.J."/>
            <person name="Zhu J.G."/>
            <person name="Ruan X.D."/>
            <person name="Zhao L."/>
            <person name="Wei J.T."/>
            <person name="Ye R.Z."/>
            <person name="Que T.C."/>
            <person name="Du C.H."/>
            <person name="Zhou Y.H."/>
            <person name="Cheng J.X."/>
            <person name="Dai P.F."/>
            <person name="Guo W.B."/>
            <person name="Han X.H."/>
            <person name="Huang E.J."/>
            <person name="Li L.F."/>
            <person name="Wei W."/>
            <person name="Gao Y.C."/>
            <person name="Liu J.Z."/>
            <person name="Shao H.Z."/>
            <person name="Wang X."/>
            <person name="Wang C.C."/>
            <person name="Yang T.C."/>
            <person name="Huo Q.B."/>
            <person name="Li W."/>
            <person name="Chen H.Y."/>
            <person name="Chen S.E."/>
            <person name="Zhou L.G."/>
            <person name="Ni X.B."/>
            <person name="Tian J.H."/>
            <person name="Sheng Y."/>
            <person name="Liu T."/>
            <person name="Pan Y.S."/>
            <person name="Xia L.Y."/>
            <person name="Li J."/>
            <person name="Zhao F."/>
            <person name="Cao W.C."/>
        </authorList>
    </citation>
    <scope>NUCLEOTIDE SEQUENCE</scope>
    <source>
        <strain evidence="2">Rmic-2018</strain>
    </source>
</reference>
<dbReference type="VEuPathDB" id="VectorBase:LOC119182056"/>
<dbReference type="PANTHER" id="PTHR31569:SF4">
    <property type="entry name" value="SWIM-TYPE DOMAIN-CONTAINING PROTEIN"/>
    <property type="match status" value="1"/>
</dbReference>
<proteinExistence type="predicted"/>
<feature type="domain" description="ZSWIM1/3 RNaseH-like" evidence="1">
    <location>
        <begin position="116"/>
        <end position="234"/>
    </location>
</feature>
<reference evidence="2" key="2">
    <citation type="submission" date="2021-09" db="EMBL/GenBank/DDBJ databases">
        <authorList>
            <person name="Jia N."/>
            <person name="Wang J."/>
            <person name="Shi W."/>
            <person name="Du L."/>
            <person name="Sun Y."/>
            <person name="Zhan W."/>
            <person name="Jiang J."/>
            <person name="Wang Q."/>
            <person name="Zhang B."/>
            <person name="Ji P."/>
            <person name="Sakyi L.B."/>
            <person name="Cui X."/>
            <person name="Yuan T."/>
            <person name="Jiang B."/>
            <person name="Yang W."/>
            <person name="Lam T.T.-Y."/>
            <person name="Chang Q."/>
            <person name="Ding S."/>
            <person name="Wang X."/>
            <person name="Zhu J."/>
            <person name="Ruan X."/>
            <person name="Zhao L."/>
            <person name="Wei J."/>
            <person name="Que T."/>
            <person name="Du C."/>
            <person name="Cheng J."/>
            <person name="Dai P."/>
            <person name="Han X."/>
            <person name="Huang E."/>
            <person name="Gao Y."/>
            <person name="Liu J."/>
            <person name="Shao H."/>
            <person name="Ye R."/>
            <person name="Li L."/>
            <person name="Wei W."/>
            <person name="Wang X."/>
            <person name="Wang C."/>
            <person name="Huo Q."/>
            <person name="Li W."/>
            <person name="Guo W."/>
            <person name="Chen H."/>
            <person name="Chen S."/>
            <person name="Zhou L."/>
            <person name="Zhou L."/>
            <person name="Ni X."/>
            <person name="Tian J."/>
            <person name="Zhou Y."/>
            <person name="Sheng Y."/>
            <person name="Liu T."/>
            <person name="Pan Y."/>
            <person name="Xia L."/>
            <person name="Li J."/>
            <person name="Zhao F."/>
            <person name="Cao W."/>
        </authorList>
    </citation>
    <scope>NUCLEOTIDE SEQUENCE</scope>
    <source>
        <strain evidence="2">Rmic-2018</strain>
        <tissue evidence="2">Larvae</tissue>
    </source>
</reference>
<dbReference type="Pfam" id="PF21056">
    <property type="entry name" value="ZSWIM1-3_RNaseH-like"/>
    <property type="match status" value="1"/>
</dbReference>
<gene>
    <name evidence="2" type="ORF">HPB51_019988</name>
</gene>
<organism evidence="2 3">
    <name type="scientific">Rhipicephalus microplus</name>
    <name type="common">Cattle tick</name>
    <name type="synonym">Boophilus microplus</name>
    <dbReference type="NCBI Taxonomy" id="6941"/>
    <lineage>
        <taxon>Eukaryota</taxon>
        <taxon>Metazoa</taxon>
        <taxon>Ecdysozoa</taxon>
        <taxon>Arthropoda</taxon>
        <taxon>Chelicerata</taxon>
        <taxon>Arachnida</taxon>
        <taxon>Acari</taxon>
        <taxon>Parasitiformes</taxon>
        <taxon>Ixodida</taxon>
        <taxon>Ixodoidea</taxon>
        <taxon>Ixodidae</taxon>
        <taxon>Rhipicephalinae</taxon>
        <taxon>Rhipicephalus</taxon>
        <taxon>Boophilus</taxon>
    </lineage>
</organism>
<evidence type="ECO:0000313" key="3">
    <source>
        <dbReference type="Proteomes" id="UP000821866"/>
    </source>
</evidence>
<dbReference type="Proteomes" id="UP000821866">
    <property type="component" value="Chromosome 8"/>
</dbReference>
<evidence type="ECO:0000313" key="2">
    <source>
        <dbReference type="EMBL" id="KAH8019561.1"/>
    </source>
</evidence>
<protein>
    <recommendedName>
        <fullName evidence="1">ZSWIM1/3 RNaseH-like domain-containing protein</fullName>
    </recommendedName>
</protein>
<evidence type="ECO:0000259" key="1">
    <source>
        <dbReference type="Pfam" id="PF21056"/>
    </source>
</evidence>
<dbReference type="AlphaFoldDB" id="A0A9J6DC84"/>
<name>A0A9J6DC84_RHIMP</name>
<dbReference type="InterPro" id="IPR048324">
    <property type="entry name" value="ZSWIM1-3_RNaseH-like"/>
</dbReference>
<keyword evidence="3" id="KW-1185">Reference proteome</keyword>
<dbReference type="InterPro" id="IPR052579">
    <property type="entry name" value="Zinc_finger_SWIM"/>
</dbReference>
<dbReference type="PANTHER" id="PTHR31569">
    <property type="entry name" value="SWIM-TYPE DOMAIN-CONTAINING PROTEIN"/>
    <property type="match status" value="1"/>
</dbReference>
<dbReference type="EMBL" id="JABSTU010000010">
    <property type="protein sequence ID" value="KAH8019561.1"/>
    <property type="molecule type" value="Genomic_DNA"/>
</dbReference>
<comment type="caution">
    <text evidence="2">The sequence shown here is derived from an EMBL/GenBank/DDBJ whole genome shotgun (WGS) entry which is preliminary data.</text>
</comment>
<sequence length="254" mass="28713">MEIKPGARFASYEEFERALRKLQLETNSVYVKKTTKSVDVVNAHLTSGAVKSDKSWNSPTLRLRASTAATSGQGAQECGQTREKVIIAKDVHNMRTNNNRGNDTEKLLQMISDLREKEQATVIPITDESQELQLLYVQTRQMHIMFEGYPEVLFLDTTYRTNKHRMPLFVFMVEDGAGSSHVVAYTFVASKQQHVVSKLLETFVKENAKTSETNVVIVDKDFTEITAIWETFNSKPAVQLCQFHVMKAFRAAAG</sequence>